<proteinExistence type="predicted"/>
<evidence type="ECO:0000256" key="1">
    <source>
        <dbReference type="SAM" id="Coils"/>
    </source>
</evidence>
<evidence type="ECO:0000313" key="3">
    <source>
        <dbReference type="EMBL" id="KAK0176917.1"/>
    </source>
</evidence>
<feature type="compositionally biased region" description="Low complexity" evidence="2">
    <location>
        <begin position="1"/>
        <end position="21"/>
    </location>
</feature>
<keyword evidence="4" id="KW-1185">Reference proteome</keyword>
<name>A0AA39FW28_9HYME</name>
<reference evidence="3" key="2">
    <citation type="submission" date="2023-03" db="EMBL/GenBank/DDBJ databases">
        <authorList>
            <person name="Inwood S.N."/>
            <person name="Skelly J.G."/>
            <person name="Guhlin J."/>
            <person name="Harrop T.W.R."/>
            <person name="Goldson S.G."/>
            <person name="Dearden P.K."/>
        </authorList>
    </citation>
    <scope>NUCLEOTIDE SEQUENCE</scope>
    <source>
        <strain evidence="3">Irish</strain>
        <tissue evidence="3">Whole body</tissue>
    </source>
</reference>
<dbReference type="Proteomes" id="UP001168990">
    <property type="component" value="Unassembled WGS sequence"/>
</dbReference>
<comment type="caution">
    <text evidence="3">The sequence shown here is derived from an EMBL/GenBank/DDBJ whole genome shotgun (WGS) entry which is preliminary data.</text>
</comment>
<organism evidence="3 4">
    <name type="scientific">Microctonus aethiopoides</name>
    <dbReference type="NCBI Taxonomy" id="144406"/>
    <lineage>
        <taxon>Eukaryota</taxon>
        <taxon>Metazoa</taxon>
        <taxon>Ecdysozoa</taxon>
        <taxon>Arthropoda</taxon>
        <taxon>Hexapoda</taxon>
        <taxon>Insecta</taxon>
        <taxon>Pterygota</taxon>
        <taxon>Neoptera</taxon>
        <taxon>Endopterygota</taxon>
        <taxon>Hymenoptera</taxon>
        <taxon>Apocrita</taxon>
        <taxon>Ichneumonoidea</taxon>
        <taxon>Braconidae</taxon>
        <taxon>Euphorinae</taxon>
        <taxon>Microctonus</taxon>
    </lineage>
</organism>
<dbReference type="EMBL" id="JAQQBS010000001">
    <property type="protein sequence ID" value="KAK0176917.1"/>
    <property type="molecule type" value="Genomic_DNA"/>
</dbReference>
<keyword evidence="1" id="KW-0175">Coiled coil</keyword>
<evidence type="ECO:0000256" key="2">
    <source>
        <dbReference type="SAM" id="MobiDB-lite"/>
    </source>
</evidence>
<feature type="coiled-coil region" evidence="1">
    <location>
        <begin position="67"/>
        <end position="94"/>
    </location>
</feature>
<protein>
    <submittedName>
        <fullName evidence="3">Uncharacterized protein</fullName>
    </submittedName>
</protein>
<sequence>MTSLKPTSSRSTSLTTSPNPTDNLLLQPSVQLAALDSKTTEFMAQQSQFNSHLSEILSTQSMQLKEIKNITKNISEQQLRINKLEKQNASLAKNLTDITQ</sequence>
<reference evidence="3" key="1">
    <citation type="journal article" date="2023" name="bioRxiv">
        <title>Scaffold-level genome assemblies of two parasitoid biocontrol wasps reveal the parthenogenesis mechanism and an associated novel virus.</title>
        <authorList>
            <person name="Inwood S."/>
            <person name="Skelly J."/>
            <person name="Guhlin J."/>
            <person name="Harrop T."/>
            <person name="Goldson S."/>
            <person name="Dearden P."/>
        </authorList>
    </citation>
    <scope>NUCLEOTIDE SEQUENCE</scope>
    <source>
        <strain evidence="3">Irish</strain>
        <tissue evidence="3">Whole body</tissue>
    </source>
</reference>
<gene>
    <name evidence="3" type="ORF">PV328_001015</name>
</gene>
<dbReference type="AlphaFoldDB" id="A0AA39FW28"/>
<accession>A0AA39FW28</accession>
<feature type="region of interest" description="Disordered" evidence="2">
    <location>
        <begin position="1"/>
        <end position="25"/>
    </location>
</feature>
<evidence type="ECO:0000313" key="4">
    <source>
        <dbReference type="Proteomes" id="UP001168990"/>
    </source>
</evidence>